<dbReference type="EMBL" id="ML210181">
    <property type="protein sequence ID" value="TFK25877.1"/>
    <property type="molecule type" value="Genomic_DNA"/>
</dbReference>
<dbReference type="InterPro" id="IPR036047">
    <property type="entry name" value="F-box-like_dom_sf"/>
</dbReference>
<dbReference type="OrthoDB" id="3049838at2759"/>
<protein>
    <recommendedName>
        <fullName evidence="1">F-box domain-containing protein</fullName>
    </recommendedName>
</protein>
<evidence type="ECO:0000259" key="1">
    <source>
        <dbReference type="PROSITE" id="PS50181"/>
    </source>
</evidence>
<gene>
    <name evidence="2" type="ORF">FA15DRAFT_668044</name>
</gene>
<dbReference type="Proteomes" id="UP000307440">
    <property type="component" value="Unassembled WGS sequence"/>
</dbReference>
<accession>A0A5C3KZY2</accession>
<dbReference type="Pfam" id="PF00646">
    <property type="entry name" value="F-box"/>
    <property type="match status" value="1"/>
</dbReference>
<evidence type="ECO:0000313" key="2">
    <source>
        <dbReference type="EMBL" id="TFK25877.1"/>
    </source>
</evidence>
<dbReference type="AlphaFoldDB" id="A0A5C3KZY2"/>
<organism evidence="2 3">
    <name type="scientific">Coprinopsis marcescibilis</name>
    <name type="common">Agaric fungus</name>
    <name type="synonym">Psathyrella marcescibilis</name>
    <dbReference type="NCBI Taxonomy" id="230819"/>
    <lineage>
        <taxon>Eukaryota</taxon>
        <taxon>Fungi</taxon>
        <taxon>Dikarya</taxon>
        <taxon>Basidiomycota</taxon>
        <taxon>Agaricomycotina</taxon>
        <taxon>Agaricomycetes</taxon>
        <taxon>Agaricomycetidae</taxon>
        <taxon>Agaricales</taxon>
        <taxon>Agaricineae</taxon>
        <taxon>Psathyrellaceae</taxon>
        <taxon>Coprinopsis</taxon>
    </lineage>
</organism>
<name>A0A5C3KZY2_COPMA</name>
<feature type="domain" description="F-box" evidence="1">
    <location>
        <begin position="1"/>
        <end position="45"/>
    </location>
</feature>
<evidence type="ECO:0000313" key="3">
    <source>
        <dbReference type="Proteomes" id="UP000307440"/>
    </source>
</evidence>
<reference evidence="2 3" key="1">
    <citation type="journal article" date="2019" name="Nat. Ecol. Evol.">
        <title>Megaphylogeny resolves global patterns of mushroom evolution.</title>
        <authorList>
            <person name="Varga T."/>
            <person name="Krizsan K."/>
            <person name="Foldi C."/>
            <person name="Dima B."/>
            <person name="Sanchez-Garcia M."/>
            <person name="Sanchez-Ramirez S."/>
            <person name="Szollosi G.J."/>
            <person name="Szarkandi J.G."/>
            <person name="Papp V."/>
            <person name="Albert L."/>
            <person name="Andreopoulos W."/>
            <person name="Angelini C."/>
            <person name="Antonin V."/>
            <person name="Barry K.W."/>
            <person name="Bougher N.L."/>
            <person name="Buchanan P."/>
            <person name="Buyck B."/>
            <person name="Bense V."/>
            <person name="Catcheside P."/>
            <person name="Chovatia M."/>
            <person name="Cooper J."/>
            <person name="Damon W."/>
            <person name="Desjardin D."/>
            <person name="Finy P."/>
            <person name="Geml J."/>
            <person name="Haridas S."/>
            <person name="Hughes K."/>
            <person name="Justo A."/>
            <person name="Karasinski D."/>
            <person name="Kautmanova I."/>
            <person name="Kiss B."/>
            <person name="Kocsube S."/>
            <person name="Kotiranta H."/>
            <person name="LaButti K.M."/>
            <person name="Lechner B.E."/>
            <person name="Liimatainen K."/>
            <person name="Lipzen A."/>
            <person name="Lukacs Z."/>
            <person name="Mihaltcheva S."/>
            <person name="Morgado L.N."/>
            <person name="Niskanen T."/>
            <person name="Noordeloos M.E."/>
            <person name="Ohm R.A."/>
            <person name="Ortiz-Santana B."/>
            <person name="Ovrebo C."/>
            <person name="Racz N."/>
            <person name="Riley R."/>
            <person name="Savchenko A."/>
            <person name="Shiryaev A."/>
            <person name="Soop K."/>
            <person name="Spirin V."/>
            <person name="Szebenyi C."/>
            <person name="Tomsovsky M."/>
            <person name="Tulloss R.E."/>
            <person name="Uehling J."/>
            <person name="Grigoriev I.V."/>
            <person name="Vagvolgyi C."/>
            <person name="Papp T."/>
            <person name="Martin F.M."/>
            <person name="Miettinen O."/>
            <person name="Hibbett D.S."/>
            <person name="Nagy L.G."/>
        </authorList>
    </citation>
    <scope>NUCLEOTIDE SEQUENCE [LARGE SCALE GENOMIC DNA]</scope>
    <source>
        <strain evidence="2 3">CBS 121175</strain>
    </source>
</reference>
<proteinExistence type="predicted"/>
<dbReference type="SMART" id="SM00256">
    <property type="entry name" value="FBOX"/>
    <property type="match status" value="1"/>
</dbReference>
<dbReference type="InterPro" id="IPR001810">
    <property type="entry name" value="F-box_dom"/>
</dbReference>
<sequence length="538" mass="60074">MSSPDLPTELWLEILSYLPPHYILSLVGVNRILFELALDYKYREVQLIEDDKETRRWFKALCGGAGNRVKRLYVRPSFLPGMCSGEWEGELLEEGDVPTSFAWVKTLLPARPSAQAPNINTSGLFDFPDSVTKLLKAASLSLHRCPNIQEITIVLYDHHITHLFASFLNSIWENLGDRLKKLCVQTTLAKIPTILGGISLLTATGTTGGGLRNLEVFDLLITNSRFPVTQSTTKAATTAIVDFVSTFKDTLTHISLSSIVEYDLTPLFQSLSTLDDPPKLTKFELWLILCPVTLSRPSALSKFLQSTSSTLTHLVLHPIPKFGIEVFFPHREQMKGFIGSADFSNLSLPFVRRLEIGMKVDWGMNYPGGYRLGPTFPSLVRPRDGAKIGNGGIFTNLRALKFKTSTSLTFREMEVLLQGSAGCLAELDVWVTTFNSELHQLLAREAPTLEKLYLVYTTSPLCGLTIDAADSRLYPQWKLKWVRIGNRGDCGEIHPHRFISRVVARSASTSTVEIDGEYLCFCYRESSWAGLLGRSDSL</sequence>
<keyword evidence="3" id="KW-1185">Reference proteome</keyword>
<dbReference type="PROSITE" id="PS50181">
    <property type="entry name" value="FBOX"/>
    <property type="match status" value="1"/>
</dbReference>
<dbReference type="SUPFAM" id="SSF81383">
    <property type="entry name" value="F-box domain"/>
    <property type="match status" value="1"/>
</dbReference>